<evidence type="ECO:0000256" key="1">
    <source>
        <dbReference type="SAM" id="SignalP"/>
    </source>
</evidence>
<dbReference type="Pfam" id="PF00174">
    <property type="entry name" value="Oxidored_molyb"/>
    <property type="match status" value="1"/>
</dbReference>
<dbReference type="RefSeq" id="WP_244526547.1">
    <property type="nucleotide sequence ID" value="NZ_CATLQZ010000017.1"/>
</dbReference>
<evidence type="ECO:0000259" key="2">
    <source>
        <dbReference type="Pfam" id="PF00174"/>
    </source>
</evidence>
<dbReference type="Proteomes" id="UP000182932">
    <property type="component" value="Unassembled WGS sequence"/>
</dbReference>
<dbReference type="InterPro" id="IPR036374">
    <property type="entry name" value="OxRdtase_Mopterin-bd_sf"/>
</dbReference>
<keyword evidence="1" id="KW-0732">Signal</keyword>
<gene>
    <name evidence="3" type="ORF">SAMN04487940_11634</name>
</gene>
<proteinExistence type="predicted"/>
<organism evidence="3 4">
    <name type="scientific">Marinovum algicola</name>
    <dbReference type="NCBI Taxonomy" id="42444"/>
    <lineage>
        <taxon>Bacteria</taxon>
        <taxon>Pseudomonadati</taxon>
        <taxon>Pseudomonadota</taxon>
        <taxon>Alphaproteobacteria</taxon>
        <taxon>Rhodobacterales</taxon>
        <taxon>Roseobacteraceae</taxon>
        <taxon>Marinovum</taxon>
    </lineage>
</organism>
<evidence type="ECO:0000313" key="4">
    <source>
        <dbReference type="Proteomes" id="UP000182932"/>
    </source>
</evidence>
<evidence type="ECO:0000313" key="3">
    <source>
        <dbReference type="EMBL" id="SEJ97972.1"/>
    </source>
</evidence>
<dbReference type="InterPro" id="IPR000572">
    <property type="entry name" value="OxRdtase_Mopterin-bd_dom"/>
</dbReference>
<protein>
    <recommendedName>
        <fullName evidence="2">Oxidoreductase molybdopterin-binding domain-containing protein</fullName>
    </recommendedName>
</protein>
<feature type="domain" description="Oxidoreductase molybdopterin-binding" evidence="2">
    <location>
        <begin position="74"/>
        <end position="148"/>
    </location>
</feature>
<comment type="caution">
    <text evidence="3">The sequence shown here is derived from an EMBL/GenBank/DDBJ whole genome shotgun (WGS) entry which is preliminary data.</text>
</comment>
<dbReference type="SUPFAM" id="SSF56524">
    <property type="entry name" value="Oxidoreductase molybdopterin-binding domain"/>
    <property type="match status" value="1"/>
</dbReference>
<feature type="chain" id="PRO_5037478595" description="Oxidoreductase molybdopterin-binding domain-containing protein" evidence="1">
    <location>
        <begin position="29"/>
        <end position="174"/>
    </location>
</feature>
<dbReference type="GeneID" id="80819962"/>
<feature type="signal peptide" evidence="1">
    <location>
        <begin position="1"/>
        <end position="28"/>
    </location>
</feature>
<dbReference type="AlphaFoldDB" id="A0A975WD47"/>
<dbReference type="Gene3D" id="3.90.420.10">
    <property type="entry name" value="Oxidoreductase, molybdopterin-binding domain"/>
    <property type="match status" value="1"/>
</dbReference>
<keyword evidence="4" id="KW-1185">Reference proteome</keyword>
<sequence length="174" mass="19219">MTLTLRPPSTMAAMLLLTLAFFATTALSETLKAPEGEVILTVTGNVHVTNAMDKAEFDLEMLEALPATEFTTSTIWTAGEQTYTGVELKTFLDSLEATGTMIDATAINDYSVEIPISDAVEGGPILAYKSDGAYMSRRDKGPIWLIYPYDQNADYRSETIYSRSIWQLDRLNVK</sequence>
<accession>A0A975WD47</accession>
<reference evidence="3 4" key="1">
    <citation type="submission" date="2016-10" db="EMBL/GenBank/DDBJ databases">
        <authorList>
            <person name="Varghese N."/>
            <person name="Submissions S."/>
        </authorList>
    </citation>
    <scope>NUCLEOTIDE SEQUENCE [LARGE SCALE GENOMIC DNA]</scope>
    <source>
        <strain evidence="3 4">FF3</strain>
    </source>
</reference>
<name>A0A975WD47_9RHOB</name>
<dbReference type="EMBL" id="FNYY01000016">
    <property type="protein sequence ID" value="SEJ97972.1"/>
    <property type="molecule type" value="Genomic_DNA"/>
</dbReference>